<protein>
    <recommendedName>
        <fullName evidence="1">YdbS-like PH domain-containing protein</fullName>
    </recommendedName>
</protein>
<accession>E7GDB8</accession>
<dbReference type="InterPro" id="IPR005182">
    <property type="entry name" value="YdbS-like_PH"/>
</dbReference>
<feature type="domain" description="YdbS-like PH" evidence="1">
    <location>
        <begin position="22"/>
        <end position="96"/>
    </location>
</feature>
<dbReference type="OrthoDB" id="9790842at2"/>
<gene>
    <name evidence="2" type="ORF">HMPREF9488_02761</name>
</gene>
<keyword evidence="3" id="KW-1185">Reference proteome</keyword>
<evidence type="ECO:0000313" key="2">
    <source>
        <dbReference type="EMBL" id="EFW03969.1"/>
    </source>
</evidence>
<dbReference type="STRING" id="100884.GCA_000269565_00414"/>
<dbReference type="GeneID" id="78228327"/>
<sequence length="129" mass="14948">MKTNVKKLWSDKKRILGMPISFTTYSLSDDRLFVDKGLVRLQSDEILLYRVRDLSVSQTLGQRIFGVGSIIVQSSDKTSPVLEIRNIKTPFDVKELLHQHVEKMKLERRMRVGEILEDGHDYAEDLDND</sequence>
<organism evidence="2 3">
    <name type="scientific">Coprobacillus cateniformis</name>
    <dbReference type="NCBI Taxonomy" id="100884"/>
    <lineage>
        <taxon>Bacteria</taxon>
        <taxon>Bacillati</taxon>
        <taxon>Bacillota</taxon>
        <taxon>Erysipelotrichia</taxon>
        <taxon>Erysipelotrichales</taxon>
        <taxon>Coprobacillaceae</taxon>
        <taxon>Coprobacillus</taxon>
    </lineage>
</organism>
<proteinExistence type="predicted"/>
<dbReference type="eggNOG" id="COG3428">
    <property type="taxonomic scope" value="Bacteria"/>
</dbReference>
<dbReference type="HOGENOM" id="CLU_133070_1_0_9"/>
<name>E7GDB8_9FIRM</name>
<dbReference type="EMBL" id="ADKX01000041">
    <property type="protein sequence ID" value="EFW03969.1"/>
    <property type="molecule type" value="Genomic_DNA"/>
</dbReference>
<dbReference type="Proteomes" id="UP000003157">
    <property type="component" value="Unassembled WGS sequence"/>
</dbReference>
<reference evidence="2 3" key="1">
    <citation type="submission" date="2010-12" db="EMBL/GenBank/DDBJ databases">
        <title>The Genome Sequence of Coprobacillus sp. strain 29_1.</title>
        <authorList>
            <consortium name="The Broad Institute Genome Sequencing Platform"/>
            <person name="Earl A."/>
            <person name="Ward D."/>
            <person name="Feldgarden M."/>
            <person name="Gevers D."/>
            <person name="Daigneault M."/>
            <person name="Sibley C.D."/>
            <person name="White A."/>
            <person name="Strauss J."/>
            <person name="Allen-Vercoe E."/>
            <person name="Young S.K."/>
            <person name="Zeng Q."/>
            <person name="Gargeya S."/>
            <person name="Fitzgerald M."/>
            <person name="Haas B."/>
            <person name="Abouelleil A."/>
            <person name="Alvarado L."/>
            <person name="Arachchi H.M."/>
            <person name="Berlin A."/>
            <person name="Brown A."/>
            <person name="Chapman S.B."/>
            <person name="Chen Z."/>
            <person name="Dunbar C."/>
            <person name="Freedman E."/>
            <person name="Gearin G."/>
            <person name="Gellesch M."/>
            <person name="Goldberg J."/>
            <person name="Griggs A."/>
            <person name="Gujja S."/>
            <person name="Heilman E."/>
            <person name="Heiman D."/>
            <person name="Howarth C."/>
            <person name="Larson L."/>
            <person name="Lui A."/>
            <person name="MacDonald P.J.P."/>
            <person name="Mehta T."/>
            <person name="Montmayeur A."/>
            <person name="Murphy C."/>
            <person name="Neiman D."/>
            <person name="Pearson M."/>
            <person name="Priest M."/>
            <person name="Roberts A."/>
            <person name="Saif S."/>
            <person name="Shea T."/>
            <person name="Shenoy N."/>
            <person name="Sisk P."/>
            <person name="Stolte C."/>
            <person name="Sykes S."/>
            <person name="White J."/>
            <person name="Yandava C."/>
            <person name="Nusbaum C."/>
            <person name="Birren B."/>
        </authorList>
    </citation>
    <scope>NUCLEOTIDE SEQUENCE [LARGE SCALE GENOMIC DNA]</scope>
    <source>
        <strain evidence="2 3">29_1</strain>
    </source>
</reference>
<evidence type="ECO:0000313" key="3">
    <source>
        <dbReference type="Proteomes" id="UP000003157"/>
    </source>
</evidence>
<evidence type="ECO:0000259" key="1">
    <source>
        <dbReference type="Pfam" id="PF03703"/>
    </source>
</evidence>
<dbReference type="RefSeq" id="WP_008789848.1">
    <property type="nucleotide sequence ID" value="NZ_AKCB01000001.1"/>
</dbReference>
<dbReference type="Pfam" id="PF03703">
    <property type="entry name" value="bPH_2"/>
    <property type="match status" value="1"/>
</dbReference>
<comment type="caution">
    <text evidence="2">The sequence shown here is derived from an EMBL/GenBank/DDBJ whole genome shotgun (WGS) entry which is preliminary data.</text>
</comment>
<dbReference type="AlphaFoldDB" id="E7GDB8"/>